<protein>
    <submittedName>
        <fullName evidence="1">Uncharacterized protein</fullName>
    </submittedName>
</protein>
<accession>A0A1V6TSD4</accession>
<reference evidence="2" key="1">
    <citation type="journal article" date="2017" name="Nat. Microbiol.">
        <title>Global analysis of biosynthetic gene clusters reveals vast potential of secondary metabolite production in Penicillium species.</title>
        <authorList>
            <person name="Nielsen J.C."/>
            <person name="Grijseels S."/>
            <person name="Prigent S."/>
            <person name="Ji B."/>
            <person name="Dainat J."/>
            <person name="Nielsen K.F."/>
            <person name="Frisvad J.C."/>
            <person name="Workman M."/>
            <person name="Nielsen J."/>
        </authorList>
    </citation>
    <scope>NUCLEOTIDE SEQUENCE [LARGE SCALE GENOMIC DNA]</scope>
    <source>
        <strain evidence="2">IBT 24891</strain>
    </source>
</reference>
<evidence type="ECO:0000313" key="2">
    <source>
        <dbReference type="Proteomes" id="UP000191285"/>
    </source>
</evidence>
<gene>
    <name evidence="1" type="ORF">PENSTE_c003G04978</name>
</gene>
<name>A0A1V6TSD4_9EURO</name>
<evidence type="ECO:0000313" key="1">
    <source>
        <dbReference type="EMBL" id="OQE28453.1"/>
    </source>
</evidence>
<proteinExistence type="predicted"/>
<dbReference type="CDD" id="cd09272">
    <property type="entry name" value="RNase_HI_RT_Ty1"/>
    <property type="match status" value="1"/>
</dbReference>
<dbReference type="EMBL" id="MLKD01000003">
    <property type="protein sequence ID" value="OQE28453.1"/>
    <property type="molecule type" value="Genomic_DNA"/>
</dbReference>
<dbReference type="OrthoDB" id="4362974at2759"/>
<comment type="caution">
    <text evidence="1">The sequence shown here is derived from an EMBL/GenBank/DDBJ whole genome shotgun (WGS) entry which is preliminary data.</text>
</comment>
<dbReference type="AlphaFoldDB" id="A0A1V6TSD4"/>
<organism evidence="1 2">
    <name type="scientific">Penicillium steckii</name>
    <dbReference type="NCBI Taxonomy" id="303698"/>
    <lineage>
        <taxon>Eukaryota</taxon>
        <taxon>Fungi</taxon>
        <taxon>Dikarya</taxon>
        <taxon>Ascomycota</taxon>
        <taxon>Pezizomycotina</taxon>
        <taxon>Eurotiomycetes</taxon>
        <taxon>Eurotiomycetidae</taxon>
        <taxon>Eurotiales</taxon>
        <taxon>Aspergillaceae</taxon>
        <taxon>Penicillium</taxon>
    </lineage>
</organism>
<keyword evidence="2" id="KW-1185">Reference proteome</keyword>
<sequence length="135" mass="15485">MNMFNDDQPVEIRTDSRSAEITANGTGYAKPTKWIDRRYHFVRDVVKQEKVIFTRIPTADNVADGLTKALNHICLVYETAKPWMTSTRFGSTYIQRVETANDQGHACRKFSLHRTTIPFRFSLASDLKSSLMPKI</sequence>
<dbReference type="Proteomes" id="UP000191285">
    <property type="component" value="Unassembled WGS sequence"/>
</dbReference>